<evidence type="ECO:0000313" key="2">
    <source>
        <dbReference type="EMBL" id="GAD53641.1"/>
    </source>
</evidence>
<organism evidence="2 3">
    <name type="scientific">Halarchaeum acidiphilum MH1-52-1</name>
    <dbReference type="NCBI Taxonomy" id="1261545"/>
    <lineage>
        <taxon>Archaea</taxon>
        <taxon>Methanobacteriati</taxon>
        <taxon>Methanobacteriota</taxon>
        <taxon>Stenosarchaea group</taxon>
        <taxon>Halobacteria</taxon>
        <taxon>Halobacteriales</taxon>
        <taxon>Halobacteriaceae</taxon>
    </lineage>
</organism>
<feature type="region of interest" description="Disordered" evidence="1">
    <location>
        <begin position="1"/>
        <end position="26"/>
    </location>
</feature>
<proteinExistence type="predicted"/>
<name>U2YGX5_9EURY</name>
<dbReference type="EMBL" id="BATA01000084">
    <property type="protein sequence ID" value="GAD53641.1"/>
    <property type="molecule type" value="Genomic_DNA"/>
</dbReference>
<reference evidence="2 3" key="1">
    <citation type="submission" date="2013-09" db="EMBL/GenBank/DDBJ databases">
        <title>Whole genome sequencing of Halarchaeum acidiphilum strain MH1-52-1.</title>
        <authorList>
            <person name="Shimane Y."/>
            <person name="Minegishi H."/>
            <person name="Nishi S."/>
            <person name="Echigo A."/>
            <person name="Shuto A."/>
            <person name="Konishi M."/>
            <person name="Ito T."/>
            <person name="Ohkuma M."/>
            <person name="Ohta Y."/>
            <person name="Nagano Y."/>
            <person name="Tsubouchi T."/>
            <person name="Mori K."/>
            <person name="Usui K."/>
            <person name="Kamekura M."/>
            <person name="Usami R."/>
            <person name="Takaki Y."/>
            <person name="Hatada Y."/>
        </authorList>
    </citation>
    <scope>NUCLEOTIDE SEQUENCE [LARGE SCALE GENOMIC DNA]</scope>
    <source>
        <strain evidence="2 3">JCM 16109</strain>
    </source>
</reference>
<dbReference type="OrthoDB" id="254985at2157"/>
<feature type="compositionally biased region" description="Basic residues" evidence="1">
    <location>
        <begin position="1"/>
        <end position="12"/>
    </location>
</feature>
<gene>
    <name evidence="2" type="ORF">MBEHAL_2401</name>
</gene>
<accession>U2YGX5</accession>
<protein>
    <submittedName>
        <fullName evidence="2">Uncharacterized protein</fullName>
    </submittedName>
</protein>
<dbReference type="Proteomes" id="UP000016986">
    <property type="component" value="Unassembled WGS sequence"/>
</dbReference>
<comment type="caution">
    <text evidence="2">The sequence shown here is derived from an EMBL/GenBank/DDBJ whole genome shotgun (WGS) entry which is preliminary data.</text>
</comment>
<sequence>MTYERRRIRRRRGADGGRGAHRRHGDVVVEEPTGEEARIDVTETSFAWVRSFVRERDAHFERDGERTYLVLD</sequence>
<dbReference type="RefSeq" id="WP_021780697.1">
    <property type="nucleotide sequence ID" value="NZ_BATA01000084.1"/>
</dbReference>
<evidence type="ECO:0000256" key="1">
    <source>
        <dbReference type="SAM" id="MobiDB-lite"/>
    </source>
</evidence>
<dbReference type="AlphaFoldDB" id="U2YGX5"/>
<evidence type="ECO:0000313" key="3">
    <source>
        <dbReference type="Proteomes" id="UP000016986"/>
    </source>
</evidence>
<keyword evidence="3" id="KW-1185">Reference proteome</keyword>